<evidence type="ECO:0008006" key="3">
    <source>
        <dbReference type="Google" id="ProtNLM"/>
    </source>
</evidence>
<keyword evidence="2" id="KW-1185">Reference proteome</keyword>
<name>A0ABR3MLH8_9TELE</name>
<sequence length="72" mass="8253">MRSGKIFRVTESSLDQGQLVCAATYICGAPLRSWHLTVVWPQSAHVWEEGRTWEALRSFLHPDEGYCCVEKE</sequence>
<dbReference type="Proteomes" id="UP001558613">
    <property type="component" value="Unassembled WGS sequence"/>
</dbReference>
<dbReference type="EMBL" id="JAYMGO010000011">
    <property type="protein sequence ID" value="KAL1265488.1"/>
    <property type="molecule type" value="Genomic_DNA"/>
</dbReference>
<organism evidence="1 2">
    <name type="scientific">Cirrhinus molitorella</name>
    <name type="common">mud carp</name>
    <dbReference type="NCBI Taxonomy" id="172907"/>
    <lineage>
        <taxon>Eukaryota</taxon>
        <taxon>Metazoa</taxon>
        <taxon>Chordata</taxon>
        <taxon>Craniata</taxon>
        <taxon>Vertebrata</taxon>
        <taxon>Euteleostomi</taxon>
        <taxon>Actinopterygii</taxon>
        <taxon>Neopterygii</taxon>
        <taxon>Teleostei</taxon>
        <taxon>Ostariophysi</taxon>
        <taxon>Cypriniformes</taxon>
        <taxon>Cyprinidae</taxon>
        <taxon>Labeoninae</taxon>
        <taxon>Labeonini</taxon>
        <taxon>Cirrhinus</taxon>
    </lineage>
</organism>
<protein>
    <recommendedName>
        <fullName evidence="3">MHC class I antigen</fullName>
    </recommendedName>
</protein>
<comment type="caution">
    <text evidence="1">The sequence shown here is derived from an EMBL/GenBank/DDBJ whole genome shotgun (WGS) entry which is preliminary data.</text>
</comment>
<evidence type="ECO:0000313" key="1">
    <source>
        <dbReference type="EMBL" id="KAL1265488.1"/>
    </source>
</evidence>
<accession>A0ABR3MLH8</accession>
<reference evidence="1 2" key="1">
    <citation type="submission" date="2023-09" db="EMBL/GenBank/DDBJ databases">
        <authorList>
            <person name="Wang M."/>
        </authorList>
    </citation>
    <scope>NUCLEOTIDE SEQUENCE [LARGE SCALE GENOMIC DNA]</scope>
    <source>
        <strain evidence="1">GT-2023</strain>
        <tissue evidence="1">Liver</tissue>
    </source>
</reference>
<proteinExistence type="predicted"/>
<evidence type="ECO:0000313" key="2">
    <source>
        <dbReference type="Proteomes" id="UP001558613"/>
    </source>
</evidence>
<gene>
    <name evidence="1" type="ORF">QQF64_003515</name>
</gene>